<accession>X1IYG0</accession>
<evidence type="ECO:0000313" key="2">
    <source>
        <dbReference type="EMBL" id="GAH86767.1"/>
    </source>
</evidence>
<dbReference type="AlphaFoldDB" id="X1IYG0"/>
<reference evidence="2" key="1">
    <citation type="journal article" date="2014" name="Front. Microbiol.">
        <title>High frequency of phylogenetically diverse reductive dehalogenase-homologous genes in deep subseafloor sedimentary metagenomes.</title>
        <authorList>
            <person name="Kawai M."/>
            <person name="Futagami T."/>
            <person name="Toyoda A."/>
            <person name="Takaki Y."/>
            <person name="Nishi S."/>
            <person name="Hori S."/>
            <person name="Arai W."/>
            <person name="Tsubouchi T."/>
            <person name="Morono Y."/>
            <person name="Uchiyama I."/>
            <person name="Ito T."/>
            <person name="Fujiyama A."/>
            <person name="Inagaki F."/>
            <person name="Takami H."/>
        </authorList>
    </citation>
    <scope>NUCLEOTIDE SEQUENCE</scope>
    <source>
        <strain evidence="2">Expedition CK06-06</strain>
    </source>
</reference>
<sequence length="64" mass="7088">PIFKKGIKIIMKIKASPAGRVSVMRAIITPSVIHNLIVFFCIANLKIKQNRSANQANIQSAPTW</sequence>
<name>X1IYG0_9ZZZZ</name>
<feature type="transmembrane region" description="Helical" evidence="1">
    <location>
        <begin position="21"/>
        <end position="45"/>
    </location>
</feature>
<feature type="non-terminal residue" evidence="2">
    <location>
        <position position="1"/>
    </location>
</feature>
<keyword evidence="1" id="KW-0812">Transmembrane</keyword>
<keyword evidence="1" id="KW-0472">Membrane</keyword>
<protein>
    <submittedName>
        <fullName evidence="2">Uncharacterized protein</fullName>
    </submittedName>
</protein>
<keyword evidence="1" id="KW-1133">Transmembrane helix</keyword>
<dbReference type="EMBL" id="BARU01041281">
    <property type="protein sequence ID" value="GAH86767.1"/>
    <property type="molecule type" value="Genomic_DNA"/>
</dbReference>
<proteinExistence type="predicted"/>
<organism evidence="2">
    <name type="scientific">marine sediment metagenome</name>
    <dbReference type="NCBI Taxonomy" id="412755"/>
    <lineage>
        <taxon>unclassified sequences</taxon>
        <taxon>metagenomes</taxon>
        <taxon>ecological metagenomes</taxon>
    </lineage>
</organism>
<evidence type="ECO:0000256" key="1">
    <source>
        <dbReference type="SAM" id="Phobius"/>
    </source>
</evidence>
<comment type="caution">
    <text evidence="2">The sequence shown here is derived from an EMBL/GenBank/DDBJ whole genome shotgun (WGS) entry which is preliminary data.</text>
</comment>
<gene>
    <name evidence="2" type="ORF">S03H2_63679</name>
</gene>